<evidence type="ECO:0008006" key="4">
    <source>
        <dbReference type="Google" id="ProtNLM"/>
    </source>
</evidence>
<sequence>MSSSQSYSYYYQKAMFKLKNRFTGNNAQSDADSEASAPSTPASPVPSTASPASSAPTSPNIDSPKMSPSGGLLGRTSSLMKSRLPSTDSMTPTSLLHRDFDKSPSSLHGVPESVEKDAEGGSGLLSNPLGKLSSAVGSLSLPSMPSTPNISLPSPNLSLPSLSANSLILPLNKLSLGGSDGKTSNTSIDPSGMLETVLGTSASGAFGSVADILSSVTGMTRVPGLRRLNRLQSRTSEVAEDLLSQAVERRKQLWKLVVVAANGFAVPDSLFKFSGRGNSFVLSPPKRGTIPLQFVHRGPGTISNEWADAPCSAIGAGGLLDKLNNVIGTKYTFDEKPGLVECLQYTIDQDWDFGRAYGMLRASWTSDFSTLLARWESLKEKDEHLRASALSDDAVVTPRIPPRRVWDLLSNRVLPFWAIADVDASELEAEDIAAEPPSPTNIPAKLWAVSHAWMAAEDRCFVETVINAYEWPVPIPKDTSLENVRIELLNMGAKYIWLDVLCLRQRVVVTPPDAEHVRTEALVQEKEDLRKAEWKLDVPTIGHVYQHDRYQTVVTYFNGLGRPFLMSPSIITGNLHWINRVWTLQETTPTWLPGGLTIALFDRTNHGEQVRPGLFEQVQRLVGVIALNPPDIYSVVGAVQDRSFSNAVDRVGSVGYLLRLATLPTYKEDEQVEDMWRRLVSHLTPKHRTDLLALYPYRGDSWARWAPSWYQLMLTKLPHAPRIPYDADELLVPDAAGARYGHRGYVIEGVRLHLTARREGVLDVTAKDGALHHFKMTTDHDQPIGADEYVLVGVAQLKYWIIGVRKDKQEVDGETEYLVEKTNVIRVHNPDRENLRNLDPGFAKAKVFYN</sequence>
<protein>
    <recommendedName>
        <fullName evidence="4">Heterokaryon incompatibility domain-containing protein</fullName>
    </recommendedName>
</protein>
<feature type="compositionally biased region" description="Polar residues" evidence="1">
    <location>
        <begin position="75"/>
        <end position="94"/>
    </location>
</feature>
<proteinExistence type="predicted"/>
<gene>
    <name evidence="2" type="ORF">PHLGIDRAFT_413487</name>
</gene>
<name>A0A0C3SB39_PHLG1</name>
<dbReference type="AlphaFoldDB" id="A0A0C3SB39"/>
<dbReference type="Proteomes" id="UP000053257">
    <property type="component" value="Unassembled WGS sequence"/>
</dbReference>
<feature type="compositionally biased region" description="Low complexity" evidence="1">
    <location>
        <begin position="34"/>
        <end position="59"/>
    </location>
</feature>
<dbReference type="OrthoDB" id="2957144at2759"/>
<reference evidence="2 3" key="1">
    <citation type="journal article" date="2014" name="PLoS Genet.">
        <title>Analysis of the Phlebiopsis gigantea genome, transcriptome and secretome provides insight into its pioneer colonization strategies of wood.</title>
        <authorList>
            <person name="Hori C."/>
            <person name="Ishida T."/>
            <person name="Igarashi K."/>
            <person name="Samejima M."/>
            <person name="Suzuki H."/>
            <person name="Master E."/>
            <person name="Ferreira P."/>
            <person name="Ruiz-Duenas F.J."/>
            <person name="Held B."/>
            <person name="Canessa P."/>
            <person name="Larrondo L.F."/>
            <person name="Schmoll M."/>
            <person name="Druzhinina I.S."/>
            <person name="Kubicek C.P."/>
            <person name="Gaskell J.A."/>
            <person name="Kersten P."/>
            <person name="St John F."/>
            <person name="Glasner J."/>
            <person name="Sabat G."/>
            <person name="Splinter BonDurant S."/>
            <person name="Syed K."/>
            <person name="Yadav J."/>
            <person name="Mgbeahuruike A.C."/>
            <person name="Kovalchuk A."/>
            <person name="Asiegbu F.O."/>
            <person name="Lackner G."/>
            <person name="Hoffmeister D."/>
            <person name="Rencoret J."/>
            <person name="Gutierrez A."/>
            <person name="Sun H."/>
            <person name="Lindquist E."/>
            <person name="Barry K."/>
            <person name="Riley R."/>
            <person name="Grigoriev I.V."/>
            <person name="Henrissat B."/>
            <person name="Kues U."/>
            <person name="Berka R.M."/>
            <person name="Martinez A.T."/>
            <person name="Covert S.F."/>
            <person name="Blanchette R.A."/>
            <person name="Cullen D."/>
        </authorList>
    </citation>
    <scope>NUCLEOTIDE SEQUENCE [LARGE SCALE GENOMIC DNA]</scope>
    <source>
        <strain evidence="2 3">11061_1 CR5-6</strain>
    </source>
</reference>
<dbReference type="EMBL" id="KN840494">
    <property type="protein sequence ID" value="KIP07600.1"/>
    <property type="molecule type" value="Genomic_DNA"/>
</dbReference>
<evidence type="ECO:0000313" key="3">
    <source>
        <dbReference type="Proteomes" id="UP000053257"/>
    </source>
</evidence>
<evidence type="ECO:0000256" key="1">
    <source>
        <dbReference type="SAM" id="MobiDB-lite"/>
    </source>
</evidence>
<evidence type="ECO:0000313" key="2">
    <source>
        <dbReference type="EMBL" id="KIP07600.1"/>
    </source>
</evidence>
<feature type="region of interest" description="Disordered" evidence="1">
    <location>
        <begin position="24"/>
        <end position="126"/>
    </location>
</feature>
<dbReference type="HOGENOM" id="CLU_335580_0_0_1"/>
<organism evidence="2 3">
    <name type="scientific">Phlebiopsis gigantea (strain 11061_1 CR5-6)</name>
    <name type="common">White-rot fungus</name>
    <name type="synonym">Peniophora gigantea</name>
    <dbReference type="NCBI Taxonomy" id="745531"/>
    <lineage>
        <taxon>Eukaryota</taxon>
        <taxon>Fungi</taxon>
        <taxon>Dikarya</taxon>
        <taxon>Basidiomycota</taxon>
        <taxon>Agaricomycotina</taxon>
        <taxon>Agaricomycetes</taxon>
        <taxon>Polyporales</taxon>
        <taxon>Phanerochaetaceae</taxon>
        <taxon>Phlebiopsis</taxon>
    </lineage>
</organism>
<accession>A0A0C3SB39</accession>
<keyword evidence="3" id="KW-1185">Reference proteome</keyword>